<organism evidence="1 2">
    <name type="scientific">Pluteus cervinus</name>
    <dbReference type="NCBI Taxonomy" id="181527"/>
    <lineage>
        <taxon>Eukaryota</taxon>
        <taxon>Fungi</taxon>
        <taxon>Dikarya</taxon>
        <taxon>Basidiomycota</taxon>
        <taxon>Agaricomycotina</taxon>
        <taxon>Agaricomycetes</taxon>
        <taxon>Agaricomycetidae</taxon>
        <taxon>Agaricales</taxon>
        <taxon>Pluteineae</taxon>
        <taxon>Pluteaceae</taxon>
        <taxon>Pluteus</taxon>
    </lineage>
</organism>
<dbReference type="EMBL" id="ML208494">
    <property type="protein sequence ID" value="TFK63990.1"/>
    <property type="molecule type" value="Genomic_DNA"/>
</dbReference>
<evidence type="ECO:0000313" key="1">
    <source>
        <dbReference type="EMBL" id="TFK63990.1"/>
    </source>
</evidence>
<protein>
    <submittedName>
        <fullName evidence="1">Uncharacterized protein</fullName>
    </submittedName>
</protein>
<gene>
    <name evidence="1" type="ORF">BDN72DRAFT_963543</name>
</gene>
<sequence>MIQVTWKAVVEGIAGAGKSVLGAVETIWEWIGAVGKDIKKDVQTRPWWNTVWKRLIKGPFVAVAGPLNELFGDEEVHDDAMHVSAFYGMEISDGKGLVVSLSSCFIGMIFGAIHFISWHSAFPTHTQLLLWRISSIVLVVEPFCLALENVLGAITDADGDR</sequence>
<evidence type="ECO:0000313" key="2">
    <source>
        <dbReference type="Proteomes" id="UP000308600"/>
    </source>
</evidence>
<reference evidence="1 2" key="1">
    <citation type="journal article" date="2019" name="Nat. Ecol. Evol.">
        <title>Megaphylogeny resolves global patterns of mushroom evolution.</title>
        <authorList>
            <person name="Varga T."/>
            <person name="Krizsan K."/>
            <person name="Foldi C."/>
            <person name="Dima B."/>
            <person name="Sanchez-Garcia M."/>
            <person name="Sanchez-Ramirez S."/>
            <person name="Szollosi G.J."/>
            <person name="Szarkandi J.G."/>
            <person name="Papp V."/>
            <person name="Albert L."/>
            <person name="Andreopoulos W."/>
            <person name="Angelini C."/>
            <person name="Antonin V."/>
            <person name="Barry K.W."/>
            <person name="Bougher N.L."/>
            <person name="Buchanan P."/>
            <person name="Buyck B."/>
            <person name="Bense V."/>
            <person name="Catcheside P."/>
            <person name="Chovatia M."/>
            <person name="Cooper J."/>
            <person name="Damon W."/>
            <person name="Desjardin D."/>
            <person name="Finy P."/>
            <person name="Geml J."/>
            <person name="Haridas S."/>
            <person name="Hughes K."/>
            <person name="Justo A."/>
            <person name="Karasinski D."/>
            <person name="Kautmanova I."/>
            <person name="Kiss B."/>
            <person name="Kocsube S."/>
            <person name="Kotiranta H."/>
            <person name="LaButti K.M."/>
            <person name="Lechner B.E."/>
            <person name="Liimatainen K."/>
            <person name="Lipzen A."/>
            <person name="Lukacs Z."/>
            <person name="Mihaltcheva S."/>
            <person name="Morgado L.N."/>
            <person name="Niskanen T."/>
            <person name="Noordeloos M.E."/>
            <person name="Ohm R.A."/>
            <person name="Ortiz-Santana B."/>
            <person name="Ovrebo C."/>
            <person name="Racz N."/>
            <person name="Riley R."/>
            <person name="Savchenko A."/>
            <person name="Shiryaev A."/>
            <person name="Soop K."/>
            <person name="Spirin V."/>
            <person name="Szebenyi C."/>
            <person name="Tomsovsky M."/>
            <person name="Tulloss R.E."/>
            <person name="Uehling J."/>
            <person name="Grigoriev I.V."/>
            <person name="Vagvolgyi C."/>
            <person name="Papp T."/>
            <person name="Martin F.M."/>
            <person name="Miettinen O."/>
            <person name="Hibbett D.S."/>
            <person name="Nagy L.G."/>
        </authorList>
    </citation>
    <scope>NUCLEOTIDE SEQUENCE [LARGE SCALE GENOMIC DNA]</scope>
    <source>
        <strain evidence="1 2">NL-1719</strain>
    </source>
</reference>
<proteinExistence type="predicted"/>
<dbReference type="Proteomes" id="UP000308600">
    <property type="component" value="Unassembled WGS sequence"/>
</dbReference>
<keyword evidence="2" id="KW-1185">Reference proteome</keyword>
<accession>A0ACD3AEB7</accession>
<name>A0ACD3AEB7_9AGAR</name>